<dbReference type="Proteomes" id="UP000076871">
    <property type="component" value="Unassembled WGS sequence"/>
</dbReference>
<dbReference type="InterPro" id="IPR040521">
    <property type="entry name" value="KDZ"/>
</dbReference>
<sequence>MRLFVGIKTNFQLKKKQVSSDEVDSGLNQGCTFFVEEKVYKDHIHTFGTIVKEESSTCNDHDAIKLMNMKGGQGTAMSGVRTVECMRHDMKHSCSIGDLQKGEWYVNMDYLFISSMDQNAPVAVIASYDITC</sequence>
<proteinExistence type="predicted"/>
<reference evidence="1 2" key="1">
    <citation type="journal article" date="2016" name="Mol. Biol. Evol.">
        <title>Comparative Genomics of Early-Diverging Mushroom-Forming Fungi Provides Insights into the Origins of Lignocellulose Decay Capabilities.</title>
        <authorList>
            <person name="Nagy L.G."/>
            <person name="Riley R."/>
            <person name="Tritt A."/>
            <person name="Adam C."/>
            <person name="Daum C."/>
            <person name="Floudas D."/>
            <person name="Sun H."/>
            <person name="Yadav J.S."/>
            <person name="Pangilinan J."/>
            <person name="Larsson K.H."/>
            <person name="Matsuura K."/>
            <person name="Barry K."/>
            <person name="Labutti K."/>
            <person name="Kuo R."/>
            <person name="Ohm R.A."/>
            <person name="Bhattacharya S.S."/>
            <person name="Shirouzu T."/>
            <person name="Yoshinaga Y."/>
            <person name="Martin F.M."/>
            <person name="Grigoriev I.V."/>
            <person name="Hibbett D.S."/>
        </authorList>
    </citation>
    <scope>NUCLEOTIDE SEQUENCE [LARGE SCALE GENOMIC DNA]</scope>
    <source>
        <strain evidence="1 2">93-53</strain>
    </source>
</reference>
<dbReference type="STRING" id="1314785.A0A165DF71"/>
<dbReference type="Pfam" id="PF18758">
    <property type="entry name" value="KDZ"/>
    <property type="match status" value="1"/>
</dbReference>
<dbReference type="RefSeq" id="XP_040762501.1">
    <property type="nucleotide sequence ID" value="XM_040912803.1"/>
</dbReference>
<keyword evidence="2" id="KW-1185">Reference proteome</keyword>
<evidence type="ECO:0000313" key="1">
    <source>
        <dbReference type="EMBL" id="KZT04761.1"/>
    </source>
</evidence>
<evidence type="ECO:0000313" key="2">
    <source>
        <dbReference type="Proteomes" id="UP000076871"/>
    </source>
</evidence>
<dbReference type="OrthoDB" id="3257768at2759"/>
<organism evidence="1 2">
    <name type="scientific">Laetiporus sulphureus 93-53</name>
    <dbReference type="NCBI Taxonomy" id="1314785"/>
    <lineage>
        <taxon>Eukaryota</taxon>
        <taxon>Fungi</taxon>
        <taxon>Dikarya</taxon>
        <taxon>Basidiomycota</taxon>
        <taxon>Agaricomycotina</taxon>
        <taxon>Agaricomycetes</taxon>
        <taxon>Polyporales</taxon>
        <taxon>Laetiporus</taxon>
    </lineage>
</organism>
<dbReference type="AlphaFoldDB" id="A0A165DF71"/>
<accession>A0A165DF71</accession>
<protein>
    <submittedName>
        <fullName evidence="1">Uncharacterized protein</fullName>
    </submittedName>
</protein>
<dbReference type="GeneID" id="63829831"/>
<gene>
    <name evidence="1" type="ORF">LAESUDRAFT_760794</name>
</gene>
<name>A0A165DF71_9APHY</name>
<dbReference type="EMBL" id="KV427634">
    <property type="protein sequence ID" value="KZT04761.1"/>
    <property type="molecule type" value="Genomic_DNA"/>
</dbReference>
<dbReference type="InParanoid" id="A0A165DF71"/>